<dbReference type="GO" id="GO:0005923">
    <property type="term" value="C:bicellular tight junction"/>
    <property type="evidence" value="ECO:0007669"/>
    <property type="project" value="TreeGrafter"/>
</dbReference>
<feature type="region of interest" description="Disordered" evidence="6">
    <location>
        <begin position="2474"/>
        <end position="2523"/>
    </location>
</feature>
<feature type="coiled-coil region" evidence="5">
    <location>
        <begin position="1409"/>
        <end position="1443"/>
    </location>
</feature>
<evidence type="ECO:0000256" key="1">
    <source>
        <dbReference type="ARBA" id="ARBA00004496"/>
    </source>
</evidence>
<feature type="coiled-coil region" evidence="5">
    <location>
        <begin position="1659"/>
        <end position="1686"/>
    </location>
</feature>
<feature type="compositionally biased region" description="Polar residues" evidence="6">
    <location>
        <begin position="101"/>
        <end position="119"/>
    </location>
</feature>
<feature type="region of interest" description="Disordered" evidence="6">
    <location>
        <begin position="2331"/>
        <end position="2395"/>
    </location>
</feature>
<proteinExistence type="predicted"/>
<evidence type="ECO:0000313" key="7">
    <source>
        <dbReference type="EMBL" id="CAK0784391.1"/>
    </source>
</evidence>
<evidence type="ECO:0000256" key="6">
    <source>
        <dbReference type="SAM" id="MobiDB-lite"/>
    </source>
</evidence>
<evidence type="ECO:0000256" key="5">
    <source>
        <dbReference type="SAM" id="Coils"/>
    </source>
</evidence>
<feature type="compositionally biased region" description="Polar residues" evidence="6">
    <location>
        <begin position="256"/>
        <end position="278"/>
    </location>
</feature>
<feature type="region of interest" description="Disordered" evidence="6">
    <location>
        <begin position="2231"/>
        <end position="2269"/>
    </location>
</feature>
<feature type="compositionally biased region" description="Polar residues" evidence="6">
    <location>
        <begin position="3138"/>
        <end position="3148"/>
    </location>
</feature>
<feature type="compositionally biased region" description="Low complexity" evidence="6">
    <location>
        <begin position="180"/>
        <end position="195"/>
    </location>
</feature>
<keyword evidence="4" id="KW-0505">Motor protein</keyword>
<dbReference type="EMBL" id="CAUYUE010000010">
    <property type="protein sequence ID" value="CAK0784391.1"/>
    <property type="molecule type" value="Genomic_DNA"/>
</dbReference>
<feature type="compositionally biased region" description="Low complexity" evidence="6">
    <location>
        <begin position="2445"/>
        <end position="2461"/>
    </location>
</feature>
<feature type="region of interest" description="Disordered" evidence="6">
    <location>
        <begin position="2971"/>
        <end position="3015"/>
    </location>
</feature>
<keyword evidence="3" id="KW-0518">Myosin</keyword>
<feature type="compositionally biased region" description="Low complexity" evidence="6">
    <location>
        <begin position="2370"/>
        <end position="2385"/>
    </location>
</feature>
<feature type="coiled-coil region" evidence="5">
    <location>
        <begin position="2033"/>
        <end position="2060"/>
    </location>
</feature>
<feature type="compositionally biased region" description="Polar residues" evidence="6">
    <location>
        <begin position="227"/>
        <end position="240"/>
    </location>
</feature>
<evidence type="ECO:0000256" key="2">
    <source>
        <dbReference type="ARBA" id="ARBA00022490"/>
    </source>
</evidence>
<feature type="compositionally biased region" description="Polar residues" evidence="6">
    <location>
        <begin position="2337"/>
        <end position="2346"/>
    </location>
</feature>
<feature type="compositionally biased region" description="Polar residues" evidence="6">
    <location>
        <begin position="72"/>
        <end position="91"/>
    </location>
</feature>
<feature type="region of interest" description="Disordered" evidence="6">
    <location>
        <begin position="219"/>
        <end position="368"/>
    </location>
</feature>
<feature type="compositionally biased region" description="Polar residues" evidence="6">
    <location>
        <begin position="3161"/>
        <end position="3172"/>
    </location>
</feature>
<feature type="coiled-coil region" evidence="5">
    <location>
        <begin position="443"/>
        <end position="482"/>
    </location>
</feature>
<feature type="compositionally biased region" description="Low complexity" evidence="6">
    <location>
        <begin position="2974"/>
        <end position="2990"/>
    </location>
</feature>
<dbReference type="PANTHER" id="PTHR46349:SF6">
    <property type="entry name" value="MYOSIN-6-LIKE"/>
    <property type="match status" value="1"/>
</dbReference>
<feature type="coiled-coil region" evidence="5">
    <location>
        <begin position="1841"/>
        <end position="1942"/>
    </location>
</feature>
<feature type="compositionally biased region" description="Polar residues" evidence="6">
    <location>
        <begin position="570"/>
        <end position="593"/>
    </location>
</feature>
<feature type="coiled-coil region" evidence="5">
    <location>
        <begin position="1144"/>
        <end position="1199"/>
    </location>
</feature>
<dbReference type="Proteomes" id="UP001314263">
    <property type="component" value="Unassembled WGS sequence"/>
</dbReference>
<feature type="coiled-coil region" evidence="5">
    <location>
        <begin position="763"/>
        <end position="797"/>
    </location>
</feature>
<feature type="compositionally biased region" description="Low complexity" evidence="6">
    <location>
        <begin position="1332"/>
        <end position="1341"/>
    </location>
</feature>
<reference evidence="7 8" key="1">
    <citation type="submission" date="2023-10" db="EMBL/GenBank/DDBJ databases">
        <authorList>
            <person name="Maclean D."/>
            <person name="Macfadyen A."/>
        </authorList>
    </citation>
    <scope>NUCLEOTIDE SEQUENCE [LARGE SCALE GENOMIC DNA]</scope>
</reference>
<keyword evidence="8" id="KW-1185">Reference proteome</keyword>
<evidence type="ECO:0000256" key="4">
    <source>
        <dbReference type="ARBA" id="ARBA00023175"/>
    </source>
</evidence>
<evidence type="ECO:0000256" key="3">
    <source>
        <dbReference type="ARBA" id="ARBA00023123"/>
    </source>
</evidence>
<feature type="coiled-coil region" evidence="5">
    <location>
        <begin position="1740"/>
        <end position="1788"/>
    </location>
</feature>
<comment type="subcellular location">
    <subcellularLocation>
        <location evidence="1">Cytoplasm</location>
    </subcellularLocation>
</comment>
<dbReference type="SUPFAM" id="SSF90257">
    <property type="entry name" value="Myosin rod fragments"/>
    <property type="match status" value="1"/>
</dbReference>
<feature type="region of interest" description="Disordered" evidence="6">
    <location>
        <begin position="32"/>
        <end position="119"/>
    </location>
</feature>
<feature type="coiled-coil region" evidence="5">
    <location>
        <begin position="1525"/>
        <end position="1552"/>
    </location>
</feature>
<organism evidence="7 8">
    <name type="scientific">Coccomyxa viridis</name>
    <dbReference type="NCBI Taxonomy" id="1274662"/>
    <lineage>
        <taxon>Eukaryota</taxon>
        <taxon>Viridiplantae</taxon>
        <taxon>Chlorophyta</taxon>
        <taxon>core chlorophytes</taxon>
        <taxon>Trebouxiophyceae</taxon>
        <taxon>Trebouxiophyceae incertae sedis</taxon>
        <taxon>Coccomyxaceae</taxon>
        <taxon>Coccomyxa</taxon>
    </lineage>
</organism>
<accession>A0AAV1IC09</accession>
<name>A0AAV1IC09_9CHLO</name>
<keyword evidence="2" id="KW-0963">Cytoplasm</keyword>
<dbReference type="PANTHER" id="PTHR46349">
    <property type="entry name" value="CINGULIN-LIKE PROTEIN 1-RELATED"/>
    <property type="match status" value="1"/>
</dbReference>
<feature type="region of interest" description="Disordered" evidence="6">
    <location>
        <begin position="3067"/>
        <end position="3101"/>
    </location>
</feature>
<feature type="region of interest" description="Disordered" evidence="6">
    <location>
        <begin position="3119"/>
        <end position="3172"/>
    </location>
</feature>
<comment type="caution">
    <text evidence="7">The sequence shown here is derived from an EMBL/GenBank/DDBJ whole genome shotgun (WGS) entry which is preliminary data.</text>
</comment>
<feature type="region of interest" description="Disordered" evidence="6">
    <location>
        <begin position="1332"/>
        <end position="1352"/>
    </location>
</feature>
<feature type="region of interest" description="Disordered" evidence="6">
    <location>
        <begin position="1390"/>
        <end position="1409"/>
    </location>
</feature>
<feature type="region of interest" description="Disordered" evidence="6">
    <location>
        <begin position="960"/>
        <end position="986"/>
    </location>
</feature>
<feature type="compositionally biased region" description="Low complexity" evidence="6">
    <location>
        <begin position="2474"/>
        <end position="2496"/>
    </location>
</feature>
<feature type="compositionally biased region" description="Low complexity" evidence="6">
    <location>
        <begin position="246"/>
        <end position="255"/>
    </location>
</feature>
<feature type="compositionally biased region" description="Basic and acidic residues" evidence="6">
    <location>
        <begin position="317"/>
        <end position="336"/>
    </location>
</feature>
<keyword evidence="5" id="KW-0175">Coiled coil</keyword>
<feature type="compositionally biased region" description="Low complexity" evidence="6">
    <location>
        <begin position="48"/>
        <end position="58"/>
    </location>
</feature>
<feature type="region of interest" description="Disordered" evidence="6">
    <location>
        <begin position="180"/>
        <end position="202"/>
    </location>
</feature>
<evidence type="ECO:0000313" key="8">
    <source>
        <dbReference type="Proteomes" id="UP001314263"/>
    </source>
</evidence>
<feature type="coiled-coil region" evidence="5">
    <location>
        <begin position="2110"/>
        <end position="2158"/>
    </location>
</feature>
<protein>
    <submittedName>
        <fullName evidence="7">Uncharacterized protein</fullName>
    </submittedName>
</protein>
<feature type="compositionally biased region" description="Low complexity" evidence="6">
    <location>
        <begin position="3067"/>
        <end position="3093"/>
    </location>
</feature>
<gene>
    <name evidence="7" type="ORF">CVIRNUC_007595</name>
</gene>
<feature type="region of interest" description="Disordered" evidence="6">
    <location>
        <begin position="554"/>
        <end position="604"/>
    </location>
</feature>
<feature type="region of interest" description="Disordered" evidence="6">
    <location>
        <begin position="2435"/>
        <end position="2461"/>
    </location>
</feature>
<sequence length="3172" mass="335620">MAGNSDSLRVQLTTGKVSAADEYAERVPLSPVTNRISHAVSIGKRSTRSSPFTSSPFRDASENEAALKDVGSISTSLQLPKQAEGPTSSRFRVSPLAGSAETGSNNQPRRHTQSGSLTLGNASIDVAPSASRQLASMASLESEVSFSQIAEEAQNLAHNLHGPVDSSSLWHTYSNYNGIAPRSPASSRPVSVSSPGKHSEGSRLAVLDVEPHSHRCSTVPGDFAGISSVQPSGPVTNVAASKSWEEQQQGMQQEGLPQTTPMQSRQSVTAHTAYSITESGRKRHRQSSIMADSAAEAGVPHYAGTPRQPAPSAAHPEPLDRTEQSHHGIDLRHTDVDGSWGDTSVVELPSSGSSLADRHASPLSEHSGHAAAAAARAVSRVMALQAERSRLHAAIQGMTTDRVALMVRHESVLARLEEALKDNNSLQHIMIHQAAQVGALGAAQDAMRHQLQAQEQLQALQKEGLQHQLLTLQQQASEKVEEEQRAQETPMGQLVTVSRALELEQERSVTLEAELLSVSEELLEAQQTLLDTRLQLDQVVGQRAALEATLQQAQEALHQQTADAEPAEQPSPSRTEAMESSLQRDAASSTEGSPSKILLSPVTAESSPSAAASAAASAPASSLQQSPGTAIARRVLARQSEAASQHGTVQRSICDAMAHAAAMAESPIALHKTPLHTPLASHLERLLHRLNTPQDMAAASLQPSSMSQEALELQDGALSASEGSCAAKDRQNPLFDSPVVADGAAEQFTSPAPYSSSPAQEALTQHTAALQQAQLSIECLQRELQDARDEATHAHKASAMDKEALEVSRMECEELCRQLCETQEQLTGVEARLVSAQQTPSPAAMPGYDEEVMTARMRSQNTMLRGTLDLLAAARAQLAAHPGPSPGQAQAQTEACLSADATAAELASLHEDMELKSEQLDTLRQQLKIAHSQAQDCRALLQRLEAEQAARLHLEGLLQQAKQQQQQADSGSSLPQTEAGGPLDTMEDGSIQLEAELVELRSQHAHVCAELDRQHATSQGVADDLQRAQQAVSALTSQVDELQASAAASAESRADLVDQQQQLAAHIAELQGALADSAESRADLEEQRQRLTAQLENEQAASRHLADALLQRQQEVKSLEARLGDLGAALAASAEDKRGLSGELRQLRATLATSSESRADLSDELQQLQATLAASSESRADLSEQLLRLQAAHDEAGRELRHWRASAERLAGDLLDSQAQPQRSTCRALEEPALTPVSEDSQAAVPYAGQLAAQQGRQHVEAFEGYGNEQQGEAGAPLQCRHDLMSELEQMRVKHADAMYALHFWRQSAESLAKEPYDGRLRLGAPSQQQNASLALAAAPAGSSDGNMLQQPASEHGQTHVQLDVMREPQVAREERVSICILVSEAATSPCPSLQQEDSSGEARHRDTEEQLRLELAQKKLALAELAQQAERHAARAQAAHARSDRLELSLAQAHVPAAGAQQLLDAAHGTALQQSAQAQSAAQVAEAQGKLHEWQLEELYTNTAAAEAQIGELTWQVNAASAAAAQQVAELASSRQELAAVQQERDTLAVQLEERMTALKHAQEAADGHAAHLETQLQGMHIQVDTYKHDAQQQRRSVRELQEFVDTCQRKQYDAACQLEMCRAELADVQVSSQSSARLAADRHAGLQDELAGLASSLSAANSQLRHLEAAHAAQQQELATAMHERDELGSQAEEQLSAMHALEMHSASEACAACEQQLRLHSEIEQLHMTLSGRDSAIQKLEGQVRDLSAAELGAQEEIARLGDQLHAEQARAEGLQTLLDCAQAELIAHASDITPQQAQEALEQLKADEKQAWTELLRAEQAKVAGLRLECARAQSSLRDAEHALTCQQRQHEEASSQVQWLQESLNRCQDRAAKQEQQLCQLSHVQKHAADEAEMATQRLNRQVAAEQNRVADLLQSLQHAESELAGMQSRVSSLEMEVAGLAADRDQYKALQESSDHAVEQLQACASQAMSQAQALAQQAAGLDRERSALAAQLATAQAAAASECLQQDPEAAAEDLGCAIEQNGCQAKAQEVYIQSLTSQLEAAQQEAVESYAQQESSTQEISTLQARFNDLLSRCRALAIQAAAAHSAESALQAQLQSVLKAAAQQGEEAAQAHKQLAQARQDKRALSEALDAQHQHCMQLQADLAAAESELTSSRISLDAQHEKHQAQQLAGERALQQMEAERDAYQAQAAATAADLFRAQKRGATLNLQLAGARQRLRAAAKPEAVPRAGDAAVADEAQQDNSLEMPTGGADMHSGEDDEETAALRAAVRAEQSVVHSLSRQLADAQAAEAAAAALARKAIAECAAASAQKLLQSAVASAQPGHAWTSPGQAPSQPDSAVRTAEARPSAVQVPQSSSMVLDPSADDGSSPAAATDPESGGMAEELAADDGGCISCAALREERAEMARMMHEMEGIVQQVYGSTTASQLDSHDAGRLAPAASSPVAAPLSPCSVSDAPAAVVSAAAPANAQPSSNGVRSGSAGASSASMDLPQAGTDSMGKANMAERGSPGSALMLSPVAADETPCAIAHTPNAHQAGSCDGASGSSVLRHATPGGRAQWLACRVAAEVAQLCASSATPQHASAAGRSNMSQAILAIPADDLQTEASPAMGPQLAASGVAITAVDVQTPARVSAMVQELQEAVLTLTADNDRLLGLLASQAHEEAVAGNAAGGQSEQVKPERGIDVKDRMPEKAQVRRLRLERGLLRAVTKLALAIATDALTGSTVAAGVAEKTAGHMSASTAMLEETGLAATWASLLSLAQNPPHSSRADLEARTALREDEMAVLQRELDVNREVMDDLEAEVESGLDKAAHTQLLHETELHQAAAEVAELCYMLYETFPDLRQAEDTNEEPPLPHLAITAPDVLELQVNRAKCSIQRLVLQGLLEPVPFTAVEAPAAAPDNGTPLLSHVPSAGCPLPSSRQPQLDCKPAASHAVMCSMPSHPDAEPGASLPLIIGMLPRPDAEPAASSVSMSSTSPQPSAKPGVSIHGAGSSHDQPWAEPASQHSSLGLAASQSCLSVSPDAQLHGSLAQGVPNWVVMPARGTLDAQLSACSASAQQAPCSPQTSSQTPNSNSDNSSTQDTPSIAEAETPAAASREIFRGPLSPEWLATESPAVPAWAHQAGGHTRQDSQSAGRTSSPARPAAQDGGHLISRSSRVIASGNA</sequence>